<accession>A0A517WAJ5</accession>
<evidence type="ECO:0000313" key="2">
    <source>
        <dbReference type="Proteomes" id="UP000320722"/>
    </source>
</evidence>
<proteinExistence type="predicted"/>
<evidence type="ECO:0000313" key="1">
    <source>
        <dbReference type="EMBL" id="QDU02279.1"/>
    </source>
</evidence>
<gene>
    <name evidence="1" type="ORF">V6x_19810</name>
</gene>
<dbReference type="RefSeq" id="WP_145038953.1">
    <property type="nucleotide sequence ID" value="NZ_CP036347.1"/>
</dbReference>
<protein>
    <submittedName>
        <fullName evidence="1">Uncharacterized protein</fullName>
    </submittedName>
</protein>
<sequence length="142" mass="16190">MRLEERMYSETDTQQVIEIASHPGWHLDKAHAMYELAFRALEDPSLLSVAWNCIGNELVVMNRQGPPLGQPAATVLVDANQEAVERALVEAMQVWSIEQQRDFFLGIIAKPERYTYCNRLISKFGFDPKVDIDINGNFAEHL</sequence>
<reference evidence="1 2" key="1">
    <citation type="submission" date="2019-02" db="EMBL/GenBank/DDBJ databases">
        <title>Deep-cultivation of Planctomycetes and their phenomic and genomic characterization uncovers novel biology.</title>
        <authorList>
            <person name="Wiegand S."/>
            <person name="Jogler M."/>
            <person name="Boedeker C."/>
            <person name="Pinto D."/>
            <person name="Vollmers J."/>
            <person name="Rivas-Marin E."/>
            <person name="Kohn T."/>
            <person name="Peeters S.H."/>
            <person name="Heuer A."/>
            <person name="Rast P."/>
            <person name="Oberbeckmann S."/>
            <person name="Bunk B."/>
            <person name="Jeske O."/>
            <person name="Meyerdierks A."/>
            <person name="Storesund J.E."/>
            <person name="Kallscheuer N."/>
            <person name="Luecker S."/>
            <person name="Lage O.M."/>
            <person name="Pohl T."/>
            <person name="Merkel B.J."/>
            <person name="Hornburger P."/>
            <person name="Mueller R.-W."/>
            <person name="Bruemmer F."/>
            <person name="Labrenz M."/>
            <person name="Spormann A.M."/>
            <person name="Op den Camp H."/>
            <person name="Overmann J."/>
            <person name="Amann R."/>
            <person name="Jetten M.S.M."/>
            <person name="Mascher T."/>
            <person name="Medema M.H."/>
            <person name="Devos D.P."/>
            <person name="Kaster A.-K."/>
            <person name="Ovreas L."/>
            <person name="Rohde M."/>
            <person name="Galperin M.Y."/>
            <person name="Jogler C."/>
        </authorList>
    </citation>
    <scope>NUCLEOTIDE SEQUENCE [LARGE SCALE GENOMIC DNA]</scope>
    <source>
        <strain evidence="1 2">V6</strain>
    </source>
</reference>
<dbReference type="EMBL" id="CP036347">
    <property type="protein sequence ID" value="QDU02279.1"/>
    <property type="molecule type" value="Genomic_DNA"/>
</dbReference>
<name>A0A517WAJ5_9PLAN</name>
<dbReference type="Proteomes" id="UP000320722">
    <property type="component" value="Chromosome"/>
</dbReference>
<dbReference type="AlphaFoldDB" id="A0A517WAJ5"/>
<organism evidence="1 2">
    <name type="scientific">Gimesia chilikensis</name>
    <dbReference type="NCBI Taxonomy" id="2605989"/>
    <lineage>
        <taxon>Bacteria</taxon>
        <taxon>Pseudomonadati</taxon>
        <taxon>Planctomycetota</taxon>
        <taxon>Planctomycetia</taxon>
        <taxon>Planctomycetales</taxon>
        <taxon>Planctomycetaceae</taxon>
        <taxon>Gimesia</taxon>
    </lineage>
</organism>